<evidence type="ECO:0000313" key="2">
    <source>
        <dbReference type="EMBL" id="KEQ14377.1"/>
    </source>
</evidence>
<reference evidence="2 3" key="1">
    <citation type="submission" date="2014-06" db="EMBL/GenBank/DDBJ databases">
        <title>Whole Genome Sequences of Three Symbiotic Endozoicomonas Bacteria.</title>
        <authorList>
            <person name="Neave M.J."/>
            <person name="Apprill A."/>
            <person name="Voolstra C.R."/>
        </authorList>
    </citation>
    <scope>NUCLEOTIDE SEQUENCE [LARGE SCALE GENOMIC DNA]</scope>
    <source>
        <strain evidence="2 3">LMG 24815</strain>
    </source>
</reference>
<dbReference type="AlphaFoldDB" id="A0A081N7F4"/>
<keyword evidence="1" id="KW-1133">Transmembrane helix</keyword>
<gene>
    <name evidence="2" type="ORF">GZ77_08315</name>
</gene>
<sequence>MSACPPVVVKLVDSNSAIEQPLTGIAFNQQYPILATSKGSTVAFYDTALFESQIPTNTVSVEPFETLDIEQLSKHRSKKYGDHYGEIQQIGFSDDGRLLMVYFDSGVLELYGFNYIRPVADAVHEEPVTTIQSDEIVTTRQVSSGLSLSGYTVFTFMVSALASAYLSLHQ</sequence>
<dbReference type="InterPro" id="IPR036322">
    <property type="entry name" value="WD40_repeat_dom_sf"/>
</dbReference>
<comment type="caution">
    <text evidence="2">The sequence shown here is derived from an EMBL/GenBank/DDBJ whole genome shotgun (WGS) entry which is preliminary data.</text>
</comment>
<evidence type="ECO:0000256" key="1">
    <source>
        <dbReference type="SAM" id="Phobius"/>
    </source>
</evidence>
<accession>A0A081N7F4</accession>
<organism evidence="2 3">
    <name type="scientific">Endozoicomonas montiporae</name>
    <dbReference type="NCBI Taxonomy" id="1027273"/>
    <lineage>
        <taxon>Bacteria</taxon>
        <taxon>Pseudomonadati</taxon>
        <taxon>Pseudomonadota</taxon>
        <taxon>Gammaproteobacteria</taxon>
        <taxon>Oceanospirillales</taxon>
        <taxon>Endozoicomonadaceae</taxon>
        <taxon>Endozoicomonas</taxon>
    </lineage>
</organism>
<protein>
    <submittedName>
        <fullName evidence="2">Uncharacterized protein</fullName>
    </submittedName>
</protein>
<name>A0A081N7F4_9GAMM</name>
<keyword evidence="1" id="KW-0472">Membrane</keyword>
<dbReference type="RefSeq" id="WP_034874220.1">
    <property type="nucleotide sequence ID" value="NZ_JOKG01000002.1"/>
</dbReference>
<proteinExistence type="predicted"/>
<feature type="transmembrane region" description="Helical" evidence="1">
    <location>
        <begin position="148"/>
        <end position="168"/>
    </location>
</feature>
<dbReference type="SUPFAM" id="SSF50978">
    <property type="entry name" value="WD40 repeat-like"/>
    <property type="match status" value="1"/>
</dbReference>
<keyword evidence="3" id="KW-1185">Reference proteome</keyword>
<dbReference type="Proteomes" id="UP000028006">
    <property type="component" value="Unassembled WGS sequence"/>
</dbReference>
<keyword evidence="1" id="KW-0812">Transmembrane</keyword>
<dbReference type="EMBL" id="JOKG01000002">
    <property type="protein sequence ID" value="KEQ14377.1"/>
    <property type="molecule type" value="Genomic_DNA"/>
</dbReference>
<evidence type="ECO:0000313" key="3">
    <source>
        <dbReference type="Proteomes" id="UP000028006"/>
    </source>
</evidence>